<evidence type="ECO:0000313" key="1">
    <source>
        <dbReference type="Proteomes" id="UP000887577"/>
    </source>
</evidence>
<dbReference type="SUPFAM" id="SSF53850">
    <property type="entry name" value="Periplasmic binding protein-like II"/>
    <property type="match status" value="1"/>
</dbReference>
<name>A0A914Z8P2_9BILA</name>
<dbReference type="Proteomes" id="UP000887577">
    <property type="component" value="Unplaced"/>
</dbReference>
<accession>A0A914Z8P2</accession>
<protein>
    <submittedName>
        <fullName evidence="2">Spermidine/putrescine ABC transporter substrate-binding protein</fullName>
    </submittedName>
</protein>
<proteinExistence type="predicted"/>
<dbReference type="Gene3D" id="3.40.190.10">
    <property type="entry name" value="Periplasmic binding protein-like II"/>
    <property type="match status" value="1"/>
</dbReference>
<organism evidence="1 2">
    <name type="scientific">Panagrolaimus superbus</name>
    <dbReference type="NCBI Taxonomy" id="310955"/>
    <lineage>
        <taxon>Eukaryota</taxon>
        <taxon>Metazoa</taxon>
        <taxon>Ecdysozoa</taxon>
        <taxon>Nematoda</taxon>
        <taxon>Chromadorea</taxon>
        <taxon>Rhabditida</taxon>
        <taxon>Tylenchina</taxon>
        <taxon>Panagrolaimomorpha</taxon>
        <taxon>Panagrolaimoidea</taxon>
        <taxon>Panagrolaimidae</taxon>
        <taxon>Panagrolaimus</taxon>
    </lineage>
</organism>
<sequence length="124" mass="13303">MLGGLALAAGSAQARDLTVVSWGGSYQDGQREIYFKPFAKELGKPVLDESWDGGYGVLQAKVKAGETNWDVVQVEAEELELGCADGIYETIDWEKLGGKDKFIPAAVHDCGVGAIVWSTVALLR</sequence>
<dbReference type="AlphaFoldDB" id="A0A914Z8P2"/>
<reference evidence="2" key="1">
    <citation type="submission" date="2022-11" db="UniProtKB">
        <authorList>
            <consortium name="WormBaseParasite"/>
        </authorList>
    </citation>
    <scope>IDENTIFICATION</scope>
</reference>
<dbReference type="WBParaSite" id="PSU_v2.g870.t1">
    <property type="protein sequence ID" value="PSU_v2.g870.t1"/>
    <property type="gene ID" value="PSU_v2.g870"/>
</dbReference>
<evidence type="ECO:0000313" key="2">
    <source>
        <dbReference type="WBParaSite" id="PSU_v2.g870.t1"/>
    </source>
</evidence>
<keyword evidence="1" id="KW-1185">Reference proteome</keyword>